<organism evidence="3 4">
    <name type="scientific">Escherichia coli MS 85-1</name>
    <dbReference type="NCBI Taxonomy" id="679202"/>
    <lineage>
        <taxon>Bacteria</taxon>
        <taxon>Pseudomonadati</taxon>
        <taxon>Pseudomonadota</taxon>
        <taxon>Gammaproteobacteria</taxon>
        <taxon>Enterobacterales</taxon>
        <taxon>Enterobacteriaceae</taxon>
        <taxon>Escherichia</taxon>
    </lineage>
</organism>
<comment type="caution">
    <text evidence="3">The sequence shown here is derived from an EMBL/GenBank/DDBJ whole genome shotgun (WGS) entry which is preliminary data.</text>
</comment>
<keyword evidence="1" id="KW-0456">Lyase</keyword>
<reference evidence="3 4" key="1">
    <citation type="submission" date="2010-09" db="EMBL/GenBank/DDBJ databases">
        <authorList>
            <person name="Weinstock G."/>
            <person name="Sodergren E."/>
            <person name="Clifton S."/>
            <person name="Fulton L."/>
            <person name="Fulton B."/>
            <person name="Courtney L."/>
            <person name="Fronick C."/>
            <person name="Harrison M."/>
            <person name="Strong C."/>
            <person name="Farmer C."/>
            <person name="Delahaunty K."/>
            <person name="Markovic C."/>
            <person name="Hall O."/>
            <person name="Minx P."/>
            <person name="Tomlinson C."/>
            <person name="Mitreva M."/>
            <person name="Hou S."/>
            <person name="Chen J."/>
            <person name="Wollam A."/>
            <person name="Pepin K.H."/>
            <person name="Johnson M."/>
            <person name="Bhonagiri V."/>
            <person name="Zhang X."/>
            <person name="Suruliraj S."/>
            <person name="Warren W."/>
            <person name="Chinwalla A."/>
            <person name="Mardis E.R."/>
            <person name="Wilson R.K."/>
        </authorList>
    </citation>
    <scope>NUCLEOTIDE SEQUENCE [LARGE SCALE GENOMIC DNA]</scope>
    <source>
        <strain evidence="3 4">MS 85-1</strain>
    </source>
</reference>
<dbReference type="GO" id="GO:0016787">
    <property type="term" value="F:hydrolase activity"/>
    <property type="evidence" value="ECO:0007669"/>
    <property type="project" value="InterPro"/>
</dbReference>
<dbReference type="Proteomes" id="UP000005056">
    <property type="component" value="Unassembled WGS sequence"/>
</dbReference>
<protein>
    <submittedName>
        <fullName evidence="3">Amidohydrolase family protein</fullName>
    </submittedName>
</protein>
<evidence type="ECO:0000313" key="4">
    <source>
        <dbReference type="Proteomes" id="UP000005056"/>
    </source>
</evidence>
<feature type="domain" description="Amidohydrolase-related" evidence="2">
    <location>
        <begin position="6"/>
        <end position="265"/>
    </location>
</feature>
<dbReference type="InterPro" id="IPR006680">
    <property type="entry name" value="Amidohydro-rel"/>
</dbReference>
<sequence>MFVMIIDAHTHIGDFVKIRMSEDVFLASLDKYNIDFALCSCGSAVEVDHDQNPIPDEDQVTQHDNNERMLRLVRQHSKRIGAFMWIKPRLESCDQDFEDMIASNRDIIYGIKVHPYHSKMAFNSDKVQEYIRLAQKYDLPVVSHTSNDYESSPQLVYEMAHKYPDVNFVMCHMGLATDNQEAIELIAKLPNLYGDTAWVRADMVYQAIKICGSDKILFGTDNPINGLDTYNDDDFYNKYFAELKSKLTQSEFEQLMFTNAKKLFKIKI</sequence>
<gene>
    <name evidence="3" type="ORF">HMPREF9350_00600</name>
</gene>
<dbReference type="GO" id="GO:0016831">
    <property type="term" value="F:carboxy-lyase activity"/>
    <property type="evidence" value="ECO:0007669"/>
    <property type="project" value="InterPro"/>
</dbReference>
<dbReference type="Pfam" id="PF04909">
    <property type="entry name" value="Amidohydro_2"/>
    <property type="match status" value="1"/>
</dbReference>
<evidence type="ECO:0000313" key="3">
    <source>
        <dbReference type="EMBL" id="EFU37296.1"/>
    </source>
</evidence>
<dbReference type="AlphaFoldDB" id="A0AAN3SGU7"/>
<evidence type="ECO:0000259" key="2">
    <source>
        <dbReference type="Pfam" id="PF04909"/>
    </source>
</evidence>
<dbReference type="SUPFAM" id="SSF51556">
    <property type="entry name" value="Metallo-dependent hydrolases"/>
    <property type="match status" value="1"/>
</dbReference>
<dbReference type="Gene3D" id="3.20.20.140">
    <property type="entry name" value="Metal-dependent hydrolases"/>
    <property type="match status" value="1"/>
</dbReference>
<name>A0AAN3SGU7_ECOLX</name>
<dbReference type="EMBL" id="ADWQ01000002">
    <property type="protein sequence ID" value="EFU37296.1"/>
    <property type="molecule type" value="Genomic_DNA"/>
</dbReference>
<dbReference type="PANTHER" id="PTHR21240">
    <property type="entry name" value="2-AMINO-3-CARBOXYLMUCONATE-6-SEMIALDEHYDE DECARBOXYLASE"/>
    <property type="match status" value="1"/>
</dbReference>
<accession>A0AAN3SGU7</accession>
<dbReference type="InterPro" id="IPR032466">
    <property type="entry name" value="Metal_Hydrolase"/>
</dbReference>
<dbReference type="InterPro" id="IPR032465">
    <property type="entry name" value="ACMSD"/>
</dbReference>
<evidence type="ECO:0000256" key="1">
    <source>
        <dbReference type="ARBA" id="ARBA00023239"/>
    </source>
</evidence>
<proteinExistence type="predicted"/>